<dbReference type="GeneID" id="5891571"/>
<evidence type="ECO:0000256" key="1">
    <source>
        <dbReference type="SAM" id="MobiDB-lite"/>
    </source>
</evidence>
<feature type="compositionally biased region" description="Polar residues" evidence="1">
    <location>
        <begin position="100"/>
        <end position="127"/>
    </location>
</feature>
<dbReference type="AlphaFoldDB" id="A9V0Q2"/>
<organism evidence="2 3">
    <name type="scientific">Monosiga brevicollis</name>
    <name type="common">Choanoflagellate</name>
    <dbReference type="NCBI Taxonomy" id="81824"/>
    <lineage>
        <taxon>Eukaryota</taxon>
        <taxon>Choanoflagellata</taxon>
        <taxon>Craspedida</taxon>
        <taxon>Salpingoecidae</taxon>
        <taxon>Monosiga</taxon>
    </lineage>
</organism>
<gene>
    <name evidence="2" type="ORF">MONBRDRAFT_8652</name>
</gene>
<dbReference type="KEGG" id="mbr:MONBRDRAFT_8652"/>
<dbReference type="EMBL" id="CH991553">
    <property type="protein sequence ID" value="EDQ88677.1"/>
    <property type="molecule type" value="Genomic_DNA"/>
</dbReference>
<protein>
    <submittedName>
        <fullName evidence="2">Uncharacterized protein</fullName>
    </submittedName>
</protein>
<dbReference type="InParanoid" id="A9V0Q2"/>
<name>A9V0Q2_MONBE</name>
<dbReference type="RefSeq" id="XP_001746290.1">
    <property type="nucleotide sequence ID" value="XM_001746238.1"/>
</dbReference>
<evidence type="ECO:0000313" key="2">
    <source>
        <dbReference type="EMBL" id="EDQ88677.1"/>
    </source>
</evidence>
<sequence>MAAAQQSDRAFQLKAQAVTALSKDRYHVALPLLQEAAGRVVGSPSCADRATPRASALMARMCPPAQRRILKTRFYTDKATHCLTLIALARAAVEALQPRPASQATDKNPGQGSSSNKDAVPNDQDSGGQALAPASAPTEALQRLRERVEDLEARLDALQQALYQQVGTSRLTEFKP</sequence>
<evidence type="ECO:0000313" key="3">
    <source>
        <dbReference type="Proteomes" id="UP000001357"/>
    </source>
</evidence>
<proteinExistence type="predicted"/>
<dbReference type="Proteomes" id="UP000001357">
    <property type="component" value="Unassembled WGS sequence"/>
</dbReference>
<accession>A9V0Q2</accession>
<feature type="region of interest" description="Disordered" evidence="1">
    <location>
        <begin position="96"/>
        <end position="145"/>
    </location>
</feature>
<keyword evidence="3" id="KW-1185">Reference proteome</keyword>
<reference evidence="2 3" key="1">
    <citation type="journal article" date="2008" name="Nature">
        <title>The genome of the choanoflagellate Monosiga brevicollis and the origin of metazoans.</title>
        <authorList>
            <consortium name="JGI Sequencing"/>
            <person name="King N."/>
            <person name="Westbrook M.J."/>
            <person name="Young S.L."/>
            <person name="Kuo A."/>
            <person name="Abedin M."/>
            <person name="Chapman J."/>
            <person name="Fairclough S."/>
            <person name="Hellsten U."/>
            <person name="Isogai Y."/>
            <person name="Letunic I."/>
            <person name="Marr M."/>
            <person name="Pincus D."/>
            <person name="Putnam N."/>
            <person name="Rokas A."/>
            <person name="Wright K.J."/>
            <person name="Zuzow R."/>
            <person name="Dirks W."/>
            <person name="Good M."/>
            <person name="Goodstein D."/>
            <person name="Lemons D."/>
            <person name="Li W."/>
            <person name="Lyons J.B."/>
            <person name="Morris A."/>
            <person name="Nichols S."/>
            <person name="Richter D.J."/>
            <person name="Salamov A."/>
            <person name="Bork P."/>
            <person name="Lim W.A."/>
            <person name="Manning G."/>
            <person name="Miller W.T."/>
            <person name="McGinnis W."/>
            <person name="Shapiro H."/>
            <person name="Tjian R."/>
            <person name="Grigoriev I.V."/>
            <person name="Rokhsar D."/>
        </authorList>
    </citation>
    <scope>NUCLEOTIDE SEQUENCE [LARGE SCALE GENOMIC DNA]</scope>
    <source>
        <strain evidence="3">MX1 / ATCC 50154</strain>
    </source>
</reference>